<dbReference type="RefSeq" id="WP_072705762.1">
    <property type="nucleotide sequence ID" value="NZ_FMJB01000043.1"/>
</dbReference>
<keyword evidence="5" id="KW-0800">Toxin</keyword>
<evidence type="ECO:0000259" key="10">
    <source>
        <dbReference type="Pfam" id="PF06119"/>
    </source>
</evidence>
<dbReference type="InterPro" id="IPR034033">
    <property type="entry name" value="Serralysin-like"/>
</dbReference>
<name>A0A1M4MX54_9RHOB</name>
<keyword evidence="7" id="KW-0843">Virulence</keyword>
<dbReference type="SUPFAM" id="SSF55486">
    <property type="entry name" value="Metalloproteases ('zincins'), catalytic domain"/>
    <property type="match status" value="1"/>
</dbReference>
<proteinExistence type="predicted"/>
<evidence type="ECO:0000256" key="7">
    <source>
        <dbReference type="ARBA" id="ARBA00023026"/>
    </source>
</evidence>
<keyword evidence="8" id="KW-0472">Membrane</keyword>
<dbReference type="GO" id="GO:0090729">
    <property type="term" value="F:toxin activity"/>
    <property type="evidence" value="ECO:0007669"/>
    <property type="project" value="UniProtKB-KW"/>
</dbReference>
<dbReference type="InterPro" id="IPR050557">
    <property type="entry name" value="RTX_toxin/Mannuronan_C5-epim"/>
</dbReference>
<feature type="domain" description="Peptidase M10 serralysin C-terminal" evidence="11">
    <location>
        <begin position="481"/>
        <end position="728"/>
    </location>
</feature>
<evidence type="ECO:0000256" key="3">
    <source>
        <dbReference type="ARBA" id="ARBA00004613"/>
    </source>
</evidence>
<reference evidence="13" key="1">
    <citation type="submission" date="2016-09" db="EMBL/GenBank/DDBJ databases">
        <authorList>
            <person name="Wibberg D."/>
        </authorList>
    </citation>
    <scope>NUCLEOTIDE SEQUENCE [LARGE SCALE GENOMIC DNA]</scope>
</reference>
<dbReference type="PRINTS" id="PR01488">
    <property type="entry name" value="RTXTOXINA"/>
</dbReference>
<dbReference type="InterPro" id="IPR003995">
    <property type="entry name" value="RTX_toxin_determinant-A"/>
</dbReference>
<gene>
    <name evidence="12" type="ORF">KARMA_1318</name>
</gene>
<dbReference type="Pfam" id="PF00353">
    <property type="entry name" value="HemolysinCabind"/>
    <property type="match status" value="2"/>
</dbReference>
<evidence type="ECO:0000256" key="2">
    <source>
        <dbReference type="ARBA" id="ARBA00004370"/>
    </source>
</evidence>
<dbReference type="GO" id="GO:0005509">
    <property type="term" value="F:calcium ion binding"/>
    <property type="evidence" value="ECO:0007669"/>
    <property type="project" value="InterPro"/>
</dbReference>
<evidence type="ECO:0000256" key="6">
    <source>
        <dbReference type="ARBA" id="ARBA00022737"/>
    </source>
</evidence>
<dbReference type="Pfam" id="PF06119">
    <property type="entry name" value="NIDO"/>
    <property type="match status" value="1"/>
</dbReference>
<dbReference type="AlphaFoldDB" id="A0A1M4MX54"/>
<dbReference type="InterPro" id="IPR003886">
    <property type="entry name" value="NIDO_dom"/>
</dbReference>
<dbReference type="Gene3D" id="2.150.10.10">
    <property type="entry name" value="Serralysin-like metalloprotease, C-terminal"/>
    <property type="match status" value="2"/>
</dbReference>
<dbReference type="EMBL" id="FMJB01000043">
    <property type="protein sequence ID" value="SCM67131.1"/>
    <property type="molecule type" value="Genomic_DNA"/>
</dbReference>
<evidence type="ECO:0000256" key="8">
    <source>
        <dbReference type="ARBA" id="ARBA00023136"/>
    </source>
</evidence>
<keyword evidence="4" id="KW-0964">Secreted</keyword>
<accession>A0A1M4MX54</accession>
<evidence type="ECO:0000313" key="12">
    <source>
        <dbReference type="EMBL" id="SCM67131.1"/>
    </source>
</evidence>
<dbReference type="Proteomes" id="UP000184085">
    <property type="component" value="Unassembled WGS sequence"/>
</dbReference>
<feature type="compositionally biased region" description="Gly residues" evidence="9">
    <location>
        <begin position="626"/>
        <end position="638"/>
    </location>
</feature>
<evidence type="ECO:0000313" key="13">
    <source>
        <dbReference type="Proteomes" id="UP000184085"/>
    </source>
</evidence>
<organism evidence="12 13">
    <name type="scientific">Donghicola eburneus</name>
    <dbReference type="NCBI Taxonomy" id="393278"/>
    <lineage>
        <taxon>Bacteria</taxon>
        <taxon>Pseudomonadati</taxon>
        <taxon>Pseudomonadota</taxon>
        <taxon>Alphaproteobacteria</taxon>
        <taxon>Rhodobacterales</taxon>
        <taxon>Roseobacteraceae</taxon>
        <taxon>Donghicola</taxon>
    </lineage>
</organism>
<dbReference type="InterPro" id="IPR018511">
    <property type="entry name" value="Hemolysin-typ_Ca-bd_CS"/>
</dbReference>
<comment type="cofactor">
    <cofactor evidence="1">
        <name>Ca(2+)</name>
        <dbReference type="ChEBI" id="CHEBI:29108"/>
    </cofactor>
</comment>
<dbReference type="PANTHER" id="PTHR38340:SF1">
    <property type="entry name" value="S-LAYER PROTEIN"/>
    <property type="match status" value="1"/>
</dbReference>
<dbReference type="Gene3D" id="3.40.390.10">
    <property type="entry name" value="Collagenase (Catalytic Domain)"/>
    <property type="match status" value="2"/>
</dbReference>
<evidence type="ECO:0000256" key="9">
    <source>
        <dbReference type="SAM" id="MobiDB-lite"/>
    </source>
</evidence>
<evidence type="ECO:0000256" key="5">
    <source>
        <dbReference type="ARBA" id="ARBA00022656"/>
    </source>
</evidence>
<dbReference type="CDD" id="cd04277">
    <property type="entry name" value="ZnMc_serralysin_like"/>
    <property type="match status" value="1"/>
</dbReference>
<dbReference type="InterPro" id="IPR013858">
    <property type="entry name" value="Peptidase_M10B_C"/>
</dbReference>
<dbReference type="GO" id="GO:0005615">
    <property type="term" value="C:extracellular space"/>
    <property type="evidence" value="ECO:0007669"/>
    <property type="project" value="InterPro"/>
</dbReference>
<dbReference type="InterPro" id="IPR024079">
    <property type="entry name" value="MetalloPept_cat_dom_sf"/>
</dbReference>
<dbReference type="InterPro" id="IPR001343">
    <property type="entry name" value="Hemolysn_Ca-bd"/>
</dbReference>
<evidence type="ECO:0000256" key="4">
    <source>
        <dbReference type="ARBA" id="ARBA00022525"/>
    </source>
</evidence>
<dbReference type="Pfam" id="PF08548">
    <property type="entry name" value="Peptidase_M10_C"/>
    <property type="match status" value="1"/>
</dbReference>
<dbReference type="PROSITE" id="PS00330">
    <property type="entry name" value="HEMOLYSIN_CALCIUM"/>
    <property type="match status" value="1"/>
</dbReference>
<dbReference type="SUPFAM" id="SSF51120">
    <property type="entry name" value="beta-Roll"/>
    <property type="match status" value="2"/>
</dbReference>
<comment type="subcellular location">
    <subcellularLocation>
        <location evidence="2">Membrane</location>
    </subcellularLocation>
    <subcellularLocation>
        <location evidence="3">Secreted</location>
    </subcellularLocation>
</comment>
<dbReference type="PANTHER" id="PTHR38340">
    <property type="entry name" value="S-LAYER PROTEIN"/>
    <property type="match status" value="1"/>
</dbReference>
<evidence type="ECO:0000256" key="1">
    <source>
        <dbReference type="ARBA" id="ARBA00001913"/>
    </source>
</evidence>
<feature type="domain" description="NIDO" evidence="10">
    <location>
        <begin position="202"/>
        <end position="302"/>
    </location>
</feature>
<evidence type="ECO:0000259" key="11">
    <source>
        <dbReference type="Pfam" id="PF08548"/>
    </source>
</evidence>
<keyword evidence="6" id="KW-0677">Repeat</keyword>
<keyword evidence="13" id="KW-1185">Reference proteome</keyword>
<feature type="region of interest" description="Disordered" evidence="9">
    <location>
        <begin position="619"/>
        <end position="638"/>
    </location>
</feature>
<sequence length="761" mass="80698">MAYKYNYKSLLVGGADGWHDGNSTITYSFASGSSLPDYYPTRIRNGVEVWNISGEKVPTTQSVELTDDEKAMTLRAIDAWNEIANVNLVTVEGTSSAAAREIETDSTARTYASVLAFADDESEEIDLSAVFEDGLNMFGETLNAEQIYVNSNGSLTFGTGYDVATPTTLNKATPAMIAAFWTDIVTGPEGITKEIDAEAGIVTFEWRHVTSYSGSLEESAPENTFSLTLVDQGNGDFDVVFDYSEIAWAFEENTGRKSAAVAGFASLSSFFETDYSANVSALKALDEITGNAGETGLWTYQFRGGDLYVDGTLISSGTARGSIFAQEPVAASSVGDILIAGTAFDDPDLYGFVSGLPYDGAANWQDEIGDLWINHSNEDQYVGGSPVYGHTSWNTYLHELGHALGLEHPNNDPNDLDITTQYTVMSYNAHPEEEYDPFNKQAWSLTPMVWDIQAIQDLYGVNTATRTENNVYFGDGGGQNGNAIYQYATNADNGRGMQVLGEDGIYRDVILTIWDAGGTDLIDASDLDTDSVIDLRNGRYSSIGEIDDNIAIAATVKVDGSVINYVENASGGSGDDDITGNNGRNLLRGNAGADALEGLGGKDRLFGGAGNDTLDGGAGKDKLLGGSQGDELSGGGARDRLIGGGGADTLYGGSGNDLLKGQGGDDDLYGGAGNDKMVGGKGADIFVFGLGSDRVLDFDTSATGDWVDLSAATGISDYTDLINNHSTDTASGVSLFDDAGNDMLLLGIAQVDLDEAFFFFD</sequence>
<protein>
    <submittedName>
        <fullName evidence="12">Putative metallopeptidase</fullName>
    </submittedName>
</protein>
<dbReference type="GO" id="GO:0016020">
    <property type="term" value="C:membrane"/>
    <property type="evidence" value="ECO:0007669"/>
    <property type="project" value="UniProtKB-SubCell"/>
</dbReference>
<dbReference type="PRINTS" id="PR00313">
    <property type="entry name" value="CABNDNGRPT"/>
</dbReference>
<dbReference type="InterPro" id="IPR011049">
    <property type="entry name" value="Serralysin-like_metalloprot_C"/>
</dbReference>
<dbReference type="GO" id="GO:0008237">
    <property type="term" value="F:metallopeptidase activity"/>
    <property type="evidence" value="ECO:0007669"/>
    <property type="project" value="InterPro"/>
</dbReference>
<dbReference type="GO" id="GO:0007160">
    <property type="term" value="P:cell-matrix adhesion"/>
    <property type="evidence" value="ECO:0007669"/>
    <property type="project" value="InterPro"/>
</dbReference>